<proteinExistence type="predicted"/>
<dbReference type="EMBL" id="MCRM02000004">
    <property type="protein sequence ID" value="PNV76050.1"/>
    <property type="molecule type" value="Genomic_DNA"/>
</dbReference>
<dbReference type="Proteomes" id="UP000094669">
    <property type="component" value="Unassembled WGS sequence"/>
</dbReference>
<protein>
    <submittedName>
        <fullName evidence="1">Uncharacterized protein</fullName>
    </submittedName>
</protein>
<keyword evidence="2" id="KW-1185">Reference proteome</keyword>
<evidence type="ECO:0000313" key="2">
    <source>
        <dbReference type="Proteomes" id="UP000094669"/>
    </source>
</evidence>
<accession>A0ABX4YLL1</accession>
<comment type="caution">
    <text evidence="1">The sequence shown here is derived from an EMBL/GenBank/DDBJ whole genome shotgun (WGS) entry which is preliminary data.</text>
</comment>
<reference evidence="1" key="1">
    <citation type="submission" date="2018-01" db="EMBL/GenBank/DDBJ databases">
        <title>Genomic characterization of Leptospira inadai serogroup Lyme isolated from captured rat in Brazil and comparative analysis with human reference strain.</title>
        <authorList>
            <person name="Moreno L.Z."/>
            <person name="Loureiro A.P."/>
            <person name="Miraglia F."/>
            <person name="Kremer F.S."/>
            <person name="Eslabao M.R."/>
            <person name="Dellagostin O.A."/>
            <person name="Lilenbaum W."/>
            <person name="Moreno A.M."/>
        </authorList>
    </citation>
    <scope>NUCLEOTIDE SEQUENCE [LARGE SCALE GENOMIC DNA]</scope>
    <source>
        <strain evidence="1">M34/99</strain>
    </source>
</reference>
<evidence type="ECO:0000313" key="1">
    <source>
        <dbReference type="EMBL" id="PNV76050.1"/>
    </source>
</evidence>
<sequence length="67" mass="7680">MSLFDLKQPCSSIPNRSFKFSLIHFSASIQTIYIQIAGFDHLQDENFACRFIKKSQGRGRDKSLPLT</sequence>
<gene>
    <name evidence="1" type="ORF">BES34_005995</name>
</gene>
<organism evidence="1 2">
    <name type="scientific">Leptospira inadai serovar Lyme</name>
    <dbReference type="NCBI Taxonomy" id="293084"/>
    <lineage>
        <taxon>Bacteria</taxon>
        <taxon>Pseudomonadati</taxon>
        <taxon>Spirochaetota</taxon>
        <taxon>Spirochaetia</taxon>
        <taxon>Leptospirales</taxon>
        <taxon>Leptospiraceae</taxon>
        <taxon>Leptospira</taxon>
    </lineage>
</organism>
<name>A0ABX4YLL1_9LEPT</name>